<evidence type="ECO:0000313" key="2">
    <source>
        <dbReference type="Proteomes" id="UP000499080"/>
    </source>
</evidence>
<accession>A0A4Y2V5V9</accession>
<gene>
    <name evidence="1" type="ORF">AVEN_215973_1</name>
</gene>
<dbReference type="Proteomes" id="UP000499080">
    <property type="component" value="Unassembled WGS sequence"/>
</dbReference>
<reference evidence="1 2" key="1">
    <citation type="journal article" date="2019" name="Sci. Rep.">
        <title>Orb-weaving spider Araneus ventricosus genome elucidates the spidroin gene catalogue.</title>
        <authorList>
            <person name="Kono N."/>
            <person name="Nakamura H."/>
            <person name="Ohtoshi R."/>
            <person name="Moran D.A.P."/>
            <person name="Shinohara A."/>
            <person name="Yoshida Y."/>
            <person name="Fujiwara M."/>
            <person name="Mori M."/>
            <person name="Tomita M."/>
            <person name="Arakawa K."/>
        </authorList>
    </citation>
    <scope>NUCLEOTIDE SEQUENCE [LARGE SCALE GENOMIC DNA]</scope>
</reference>
<proteinExistence type="predicted"/>
<protein>
    <submittedName>
        <fullName evidence="1">Uncharacterized protein</fullName>
    </submittedName>
</protein>
<dbReference type="AlphaFoldDB" id="A0A4Y2V5V9"/>
<name>A0A4Y2V5V9_ARAVE</name>
<sequence length="109" mass="12168">MKTADILLGRTIHQLHTGENYHFSTNHDLVLFVVGFESPYLPLGTHGSVLAQGDHPFLQTLIFKRLPPRNSSCPGKSVIPTRSLVQDLGWTVFPIQVVQQVPRVCQPQV</sequence>
<evidence type="ECO:0000313" key="1">
    <source>
        <dbReference type="EMBL" id="GBO19070.1"/>
    </source>
</evidence>
<dbReference type="EMBL" id="BGPR01042610">
    <property type="protein sequence ID" value="GBO19070.1"/>
    <property type="molecule type" value="Genomic_DNA"/>
</dbReference>
<organism evidence="1 2">
    <name type="scientific">Araneus ventricosus</name>
    <name type="common">Orbweaver spider</name>
    <name type="synonym">Epeira ventricosa</name>
    <dbReference type="NCBI Taxonomy" id="182803"/>
    <lineage>
        <taxon>Eukaryota</taxon>
        <taxon>Metazoa</taxon>
        <taxon>Ecdysozoa</taxon>
        <taxon>Arthropoda</taxon>
        <taxon>Chelicerata</taxon>
        <taxon>Arachnida</taxon>
        <taxon>Araneae</taxon>
        <taxon>Araneomorphae</taxon>
        <taxon>Entelegynae</taxon>
        <taxon>Araneoidea</taxon>
        <taxon>Araneidae</taxon>
        <taxon>Araneus</taxon>
    </lineage>
</organism>
<comment type="caution">
    <text evidence="1">The sequence shown here is derived from an EMBL/GenBank/DDBJ whole genome shotgun (WGS) entry which is preliminary data.</text>
</comment>
<keyword evidence="2" id="KW-1185">Reference proteome</keyword>